<dbReference type="AlphaFoldDB" id="A0A1T4SRS6"/>
<dbReference type="Gene3D" id="3.40.1190.20">
    <property type="match status" value="1"/>
</dbReference>
<dbReference type="SUPFAM" id="SSF53613">
    <property type="entry name" value="Ribokinase-like"/>
    <property type="match status" value="1"/>
</dbReference>
<organism evidence="3 4">
    <name type="scientific">Marinactinospora thermotolerans DSM 45154</name>
    <dbReference type="NCBI Taxonomy" id="1122192"/>
    <lineage>
        <taxon>Bacteria</taxon>
        <taxon>Bacillati</taxon>
        <taxon>Actinomycetota</taxon>
        <taxon>Actinomycetes</taxon>
        <taxon>Streptosporangiales</taxon>
        <taxon>Nocardiopsidaceae</taxon>
        <taxon>Marinactinospora</taxon>
    </lineage>
</organism>
<evidence type="ECO:0000313" key="3">
    <source>
        <dbReference type="EMBL" id="SKA31000.1"/>
    </source>
</evidence>
<dbReference type="OrthoDB" id="9813569at2"/>
<evidence type="ECO:0000313" key="4">
    <source>
        <dbReference type="Proteomes" id="UP000190637"/>
    </source>
</evidence>
<reference evidence="3 4" key="1">
    <citation type="submission" date="2017-02" db="EMBL/GenBank/DDBJ databases">
        <authorList>
            <person name="Peterson S.W."/>
        </authorList>
    </citation>
    <scope>NUCLEOTIDE SEQUENCE [LARGE SCALE GENOMIC DNA]</scope>
    <source>
        <strain evidence="3 4">DSM 45154</strain>
    </source>
</reference>
<name>A0A1T4SRS6_9ACTN</name>
<dbReference type="InterPro" id="IPR011611">
    <property type="entry name" value="PfkB_dom"/>
</dbReference>
<dbReference type="Pfam" id="PF00294">
    <property type="entry name" value="PfkB"/>
    <property type="match status" value="1"/>
</dbReference>
<dbReference type="RefSeq" id="WP_078763135.1">
    <property type="nucleotide sequence ID" value="NZ_FUWS01000011.1"/>
</dbReference>
<feature type="domain" description="Carbohydrate kinase PfkB" evidence="2">
    <location>
        <begin position="58"/>
        <end position="333"/>
    </location>
</feature>
<keyword evidence="3" id="KW-0808">Transferase</keyword>
<dbReference type="CDD" id="cd01942">
    <property type="entry name" value="ribokinase_group_A"/>
    <property type="match status" value="1"/>
</dbReference>
<feature type="region of interest" description="Disordered" evidence="1">
    <location>
        <begin position="1"/>
        <end position="41"/>
    </location>
</feature>
<keyword evidence="4" id="KW-1185">Reference proteome</keyword>
<feature type="compositionally biased region" description="Basic and acidic residues" evidence="1">
    <location>
        <begin position="7"/>
        <end position="23"/>
    </location>
</feature>
<dbReference type="EMBL" id="FUWS01000011">
    <property type="protein sequence ID" value="SKA31000.1"/>
    <property type="molecule type" value="Genomic_DNA"/>
</dbReference>
<gene>
    <name evidence="3" type="ORF">SAMN02745673_03869</name>
</gene>
<evidence type="ECO:0000256" key="1">
    <source>
        <dbReference type="SAM" id="MobiDB-lite"/>
    </source>
</evidence>
<evidence type="ECO:0000259" key="2">
    <source>
        <dbReference type="Pfam" id="PF00294"/>
    </source>
</evidence>
<dbReference type="Proteomes" id="UP000190637">
    <property type="component" value="Unassembled WGS sequence"/>
</dbReference>
<dbReference type="GO" id="GO:0016301">
    <property type="term" value="F:kinase activity"/>
    <property type="evidence" value="ECO:0007669"/>
    <property type="project" value="UniProtKB-KW"/>
</dbReference>
<sequence>MATNGRAKGENAAGHEPEYDKLETTPLVGEPRDLLAGERSSDGPEIDLALSGTVFFDIVLTGLVAPPASGTEVDAEGMGSCPGGVANLAVAASRLGLRTAVAAAFGEDVYGDFCWETLSEQEMVDLGASRRIPDWHSPFTVSLAYRGDRSMVTHEHPSPLPLEEMARGLPRARAAFISLGADADVPEWALEQSANGAKLFADVGWDDSQRWPESVLEQLRHCHAFMPNAIEAMSYTRTGSPASALAALTEYVPIAVVTDGPRGALAVDQLTDESAEVDGLVMDAIDTTGAGDVFGASFIVGTLAGWPLEQRLRFANLCAALSVQHTGGSLSAPGWADIATWWVRVHSGSRAAERRLAEEYGFLSDLVPMPWRPTDRRRASATIGLRH</sequence>
<keyword evidence="3" id="KW-0418">Kinase</keyword>
<dbReference type="STRING" id="1122192.SAMN02745673_03869"/>
<dbReference type="InterPro" id="IPR052562">
    <property type="entry name" value="Ketohexokinase-related"/>
</dbReference>
<dbReference type="PANTHER" id="PTHR42774:SF3">
    <property type="entry name" value="KETOHEXOKINASE"/>
    <property type="match status" value="1"/>
</dbReference>
<feature type="compositionally biased region" description="Basic and acidic residues" evidence="1">
    <location>
        <begin position="30"/>
        <end position="41"/>
    </location>
</feature>
<dbReference type="PANTHER" id="PTHR42774">
    <property type="entry name" value="PHOSPHOTRANSFERASE SYSTEM TRANSPORT PROTEIN"/>
    <property type="match status" value="1"/>
</dbReference>
<protein>
    <submittedName>
        <fullName evidence="3">Sugar or nucleoside kinase, ribokinase family</fullName>
    </submittedName>
</protein>
<accession>A0A1T4SRS6</accession>
<proteinExistence type="predicted"/>
<dbReference type="InterPro" id="IPR029056">
    <property type="entry name" value="Ribokinase-like"/>
</dbReference>